<dbReference type="STRING" id="356882.A0A423VBW9"/>
<dbReference type="SUPFAM" id="SSF56784">
    <property type="entry name" value="HAD-like"/>
    <property type="match status" value="1"/>
</dbReference>
<name>A0A423VBW9_9PEZI</name>
<dbReference type="InterPro" id="IPR036412">
    <property type="entry name" value="HAD-like_sf"/>
</dbReference>
<accession>A0A423VBW9</accession>
<dbReference type="AlphaFoldDB" id="A0A423VBW9"/>
<reference evidence="1 2" key="1">
    <citation type="submission" date="2015-09" db="EMBL/GenBank/DDBJ databases">
        <title>Host preference determinants of Valsa canker pathogens revealed by comparative genomics.</title>
        <authorList>
            <person name="Yin Z."/>
            <person name="Huang L."/>
        </authorList>
    </citation>
    <scope>NUCLEOTIDE SEQUENCE [LARGE SCALE GENOMIC DNA]</scope>
    <source>
        <strain evidence="1 2">03-1</strain>
    </source>
</reference>
<protein>
    <submittedName>
        <fullName evidence="1">Uncharacterized protein</fullName>
    </submittedName>
</protein>
<dbReference type="Proteomes" id="UP000283895">
    <property type="component" value="Unassembled WGS sequence"/>
</dbReference>
<dbReference type="Gene3D" id="3.40.50.1000">
    <property type="entry name" value="HAD superfamily/HAD-like"/>
    <property type="match status" value="1"/>
</dbReference>
<dbReference type="InterPro" id="IPR050849">
    <property type="entry name" value="HAD-like_hydrolase_phosphatase"/>
</dbReference>
<dbReference type="InterPro" id="IPR023214">
    <property type="entry name" value="HAD_sf"/>
</dbReference>
<evidence type="ECO:0000313" key="2">
    <source>
        <dbReference type="Proteomes" id="UP000283895"/>
    </source>
</evidence>
<evidence type="ECO:0000313" key="1">
    <source>
        <dbReference type="EMBL" id="ROV88388.1"/>
    </source>
</evidence>
<dbReference type="OrthoDB" id="10255128at2759"/>
<comment type="caution">
    <text evidence="1">The sequence shown here is derived from an EMBL/GenBank/DDBJ whole genome shotgun (WGS) entry which is preliminary data.</text>
</comment>
<dbReference type="EMBL" id="LKEA01000080">
    <property type="protein sequence ID" value="ROV88388.1"/>
    <property type="molecule type" value="Genomic_DNA"/>
</dbReference>
<organism evidence="1 2">
    <name type="scientific">Cytospora schulzeri</name>
    <dbReference type="NCBI Taxonomy" id="448051"/>
    <lineage>
        <taxon>Eukaryota</taxon>
        <taxon>Fungi</taxon>
        <taxon>Dikarya</taxon>
        <taxon>Ascomycota</taxon>
        <taxon>Pezizomycotina</taxon>
        <taxon>Sordariomycetes</taxon>
        <taxon>Sordariomycetidae</taxon>
        <taxon>Diaporthales</taxon>
        <taxon>Cytosporaceae</taxon>
        <taxon>Cytospora</taxon>
    </lineage>
</organism>
<sequence>MGDPPQGVAVELIFDFDGTITTEDTIASLANAAMAFQVDRGSSRSEITSAWKTIQQSYAQDLTDHHETYVAPDGKPPETPAEIAMARLWPIRHIEEPIQIMMDRVSGRQRRHIELASLARIKDEGLFQGIWPDYLFSAGQQDRLHSRVRIREGFESFFKQARQQDHDMHVLSVNWSADYIKGVLGNCDMTSVIANKVNQEDGSISASGAFEEPVEGGLWPDVLTVANDKVVALRNLYWRRKLLVPDKELLFIYFGDSTTDVECFVEVGGVIISDNEDSGLLRMLRQELDYHVPHVSVWKEGGFTCWARDFVVFQCNHSSFGRMTRKCFLQLAFENGECGSPCGKRDINPIQSVKVHVLCHGCLAKVTDQVHKIAVIKQKIAEAKAKLNIDVDDDEKEGLDNETIGSRDGFFFA</sequence>
<gene>
    <name evidence="1" type="ORF">VMCG_10522</name>
</gene>
<proteinExistence type="predicted"/>
<dbReference type="PANTHER" id="PTHR28181">
    <property type="entry name" value="UPF0655 PROTEIN YCR015C"/>
    <property type="match status" value="1"/>
</dbReference>
<dbReference type="PANTHER" id="PTHR28181:SF1">
    <property type="entry name" value="COLD TOLERANCE PROTEIN 1"/>
    <property type="match status" value="1"/>
</dbReference>
<keyword evidence="2" id="KW-1185">Reference proteome</keyword>